<reference evidence="1 2" key="1">
    <citation type="journal article" date="2013" name="Proc. Natl. Acad. Sci. U.S.A.">
        <title>Genome of an arbuscular mycorrhizal fungus provides insight into the oldest plant symbiosis.</title>
        <authorList>
            <person name="Tisserant E."/>
            <person name="Malbreil M."/>
            <person name="Kuo A."/>
            <person name="Kohler A."/>
            <person name="Symeonidi A."/>
            <person name="Balestrini R."/>
            <person name="Charron P."/>
            <person name="Duensing N."/>
            <person name="Frei Dit Frey N."/>
            <person name="Gianinazzi-Pearson V."/>
            <person name="Gilbert L.B."/>
            <person name="Handa Y."/>
            <person name="Herr J.R."/>
            <person name="Hijri M."/>
            <person name="Koul R."/>
            <person name="Kawaguchi M."/>
            <person name="Krajinski F."/>
            <person name="Lammers P.J."/>
            <person name="Masclaux F.G."/>
            <person name="Murat C."/>
            <person name="Morin E."/>
            <person name="Ndikumana S."/>
            <person name="Pagni M."/>
            <person name="Petitpierre D."/>
            <person name="Requena N."/>
            <person name="Rosikiewicz P."/>
            <person name="Riley R."/>
            <person name="Saito K."/>
            <person name="San Clemente H."/>
            <person name="Shapiro H."/>
            <person name="van Tuinen D."/>
            <person name="Becard G."/>
            <person name="Bonfante P."/>
            <person name="Paszkowski U."/>
            <person name="Shachar-Hill Y.Y."/>
            <person name="Tuskan G.A."/>
            <person name="Young P.W."/>
            <person name="Sanders I.R."/>
            <person name="Henrissat B."/>
            <person name="Rensing S.A."/>
            <person name="Grigoriev I.V."/>
            <person name="Corradi N."/>
            <person name="Roux C."/>
            <person name="Martin F."/>
        </authorList>
    </citation>
    <scope>NUCLEOTIDE SEQUENCE [LARGE SCALE GENOMIC DNA]</scope>
    <source>
        <strain evidence="1 2">DAOM 197198</strain>
    </source>
</reference>
<comment type="caution">
    <text evidence="1">The sequence shown here is derived from an EMBL/GenBank/DDBJ whole genome shotgun (WGS) entry which is preliminary data.</text>
</comment>
<proteinExistence type="predicted"/>
<dbReference type="Proteomes" id="UP000018888">
    <property type="component" value="Unassembled WGS sequence"/>
</dbReference>
<sequence length="78" mass="9161">MQFSSFRTPLLLLHTIFSQEKYAREENCLAINKYGVARTITMACQLLYNVSEVKRTMNYLPAIKPLYYHLKSIYHTIA</sequence>
<name>A0A2P4P0M9_RHIID</name>
<dbReference type="EMBL" id="AUPC02000486">
    <property type="protein sequence ID" value="POG58935.1"/>
    <property type="molecule type" value="Genomic_DNA"/>
</dbReference>
<accession>A0A2P4P0M9</accession>
<dbReference type="AlphaFoldDB" id="A0A2P4P0M9"/>
<reference evidence="1 2" key="2">
    <citation type="journal article" date="2018" name="New Phytol.">
        <title>High intraspecific genome diversity in the model arbuscular mycorrhizal symbiont Rhizophagus irregularis.</title>
        <authorList>
            <person name="Chen E.C.H."/>
            <person name="Morin E."/>
            <person name="Beaudet D."/>
            <person name="Noel J."/>
            <person name="Yildirir G."/>
            <person name="Ndikumana S."/>
            <person name="Charron P."/>
            <person name="St-Onge C."/>
            <person name="Giorgi J."/>
            <person name="Kruger M."/>
            <person name="Marton T."/>
            <person name="Ropars J."/>
            <person name="Grigoriev I.V."/>
            <person name="Hainaut M."/>
            <person name="Henrissat B."/>
            <person name="Roux C."/>
            <person name="Martin F."/>
            <person name="Corradi N."/>
        </authorList>
    </citation>
    <scope>NUCLEOTIDE SEQUENCE [LARGE SCALE GENOMIC DNA]</scope>
    <source>
        <strain evidence="1 2">DAOM 197198</strain>
    </source>
</reference>
<gene>
    <name evidence="1" type="ORF">GLOIN_2v1726470</name>
</gene>
<protein>
    <submittedName>
        <fullName evidence="1">Uncharacterized protein</fullName>
    </submittedName>
</protein>
<organism evidence="1 2">
    <name type="scientific">Rhizophagus irregularis (strain DAOM 181602 / DAOM 197198 / MUCL 43194)</name>
    <name type="common">Arbuscular mycorrhizal fungus</name>
    <name type="synonym">Glomus intraradices</name>
    <dbReference type="NCBI Taxonomy" id="747089"/>
    <lineage>
        <taxon>Eukaryota</taxon>
        <taxon>Fungi</taxon>
        <taxon>Fungi incertae sedis</taxon>
        <taxon>Mucoromycota</taxon>
        <taxon>Glomeromycotina</taxon>
        <taxon>Glomeromycetes</taxon>
        <taxon>Glomerales</taxon>
        <taxon>Glomeraceae</taxon>
        <taxon>Rhizophagus</taxon>
    </lineage>
</organism>
<evidence type="ECO:0000313" key="2">
    <source>
        <dbReference type="Proteomes" id="UP000018888"/>
    </source>
</evidence>
<evidence type="ECO:0000313" key="1">
    <source>
        <dbReference type="EMBL" id="POG58935.1"/>
    </source>
</evidence>
<keyword evidence="2" id="KW-1185">Reference proteome</keyword>